<accession>A0A8T0EWB9</accession>
<dbReference type="EMBL" id="JABXBU010002072">
    <property type="protein sequence ID" value="KAF8778676.1"/>
    <property type="molecule type" value="Genomic_DNA"/>
</dbReference>
<name>A0A8T0EWB9_ARGBR</name>
<keyword evidence="2" id="KW-1185">Reference proteome</keyword>
<evidence type="ECO:0000313" key="1">
    <source>
        <dbReference type="EMBL" id="KAF8778676.1"/>
    </source>
</evidence>
<comment type="caution">
    <text evidence="1">The sequence shown here is derived from an EMBL/GenBank/DDBJ whole genome shotgun (WGS) entry which is preliminary data.</text>
</comment>
<dbReference type="Proteomes" id="UP000807504">
    <property type="component" value="Unassembled WGS sequence"/>
</dbReference>
<sequence>MEGGTCMMPTHFNEVQTSSDCYGVNNLRIKIRTFQLPSVDEGEDLQVYHGSLLTDASQKDLFVAKSGAELQI</sequence>
<proteinExistence type="predicted"/>
<organism evidence="1 2">
    <name type="scientific">Argiope bruennichi</name>
    <name type="common">Wasp spider</name>
    <name type="synonym">Aranea bruennichi</name>
    <dbReference type="NCBI Taxonomy" id="94029"/>
    <lineage>
        <taxon>Eukaryota</taxon>
        <taxon>Metazoa</taxon>
        <taxon>Ecdysozoa</taxon>
        <taxon>Arthropoda</taxon>
        <taxon>Chelicerata</taxon>
        <taxon>Arachnida</taxon>
        <taxon>Araneae</taxon>
        <taxon>Araneomorphae</taxon>
        <taxon>Entelegynae</taxon>
        <taxon>Araneoidea</taxon>
        <taxon>Araneidae</taxon>
        <taxon>Argiope</taxon>
    </lineage>
</organism>
<protein>
    <submittedName>
        <fullName evidence="1">Uncharacterized protein</fullName>
    </submittedName>
</protein>
<gene>
    <name evidence="1" type="ORF">HNY73_015376</name>
</gene>
<reference evidence="1" key="2">
    <citation type="submission" date="2020-06" db="EMBL/GenBank/DDBJ databases">
        <authorList>
            <person name="Sheffer M."/>
        </authorList>
    </citation>
    <scope>NUCLEOTIDE SEQUENCE</scope>
</reference>
<reference evidence="1" key="1">
    <citation type="journal article" date="2020" name="bioRxiv">
        <title>Chromosome-level reference genome of the European wasp spider Argiope bruennichi: a resource for studies on range expansion and evolutionary adaptation.</title>
        <authorList>
            <person name="Sheffer M.M."/>
            <person name="Hoppe A."/>
            <person name="Krehenwinkel H."/>
            <person name="Uhl G."/>
            <person name="Kuss A.W."/>
            <person name="Jensen L."/>
            <person name="Jensen C."/>
            <person name="Gillespie R.G."/>
            <person name="Hoff K.J."/>
            <person name="Prost S."/>
        </authorList>
    </citation>
    <scope>NUCLEOTIDE SEQUENCE</scope>
</reference>
<evidence type="ECO:0000313" key="2">
    <source>
        <dbReference type="Proteomes" id="UP000807504"/>
    </source>
</evidence>
<dbReference type="AlphaFoldDB" id="A0A8T0EWB9"/>